<dbReference type="PANTHER" id="PTHR11319">
    <property type="entry name" value="G PROTEIN-COUPLED RECEPTOR-RELATED"/>
    <property type="match status" value="1"/>
</dbReference>
<dbReference type="NCBIfam" id="NF041518">
    <property type="entry name" value="choice_anch_Q"/>
    <property type="match status" value="8"/>
</dbReference>
<evidence type="ECO:0000313" key="4">
    <source>
        <dbReference type="EMBL" id="MBW8640299.1"/>
    </source>
</evidence>
<dbReference type="InterPro" id="IPR001343">
    <property type="entry name" value="Hemolysn_Ca-bd"/>
</dbReference>
<dbReference type="InterPro" id="IPR011049">
    <property type="entry name" value="Serralysin-like_metalloprot_C"/>
</dbReference>
<dbReference type="Gene3D" id="2.60.40.2700">
    <property type="match status" value="5"/>
</dbReference>
<dbReference type="GO" id="GO:0016020">
    <property type="term" value="C:membrane"/>
    <property type="evidence" value="ECO:0007669"/>
    <property type="project" value="InterPro"/>
</dbReference>
<dbReference type="GO" id="GO:0005509">
    <property type="term" value="F:calcium ion binding"/>
    <property type="evidence" value="ECO:0007669"/>
    <property type="project" value="InterPro"/>
</dbReference>
<dbReference type="SUPFAM" id="SSF51126">
    <property type="entry name" value="Pectin lyase-like"/>
    <property type="match status" value="9"/>
</dbReference>
<dbReference type="NCBIfam" id="NF012211">
    <property type="entry name" value="tand_rpt_95"/>
    <property type="match status" value="15"/>
</dbReference>
<dbReference type="SMART" id="SM00710">
    <property type="entry name" value="PbH1"/>
    <property type="match status" value="43"/>
</dbReference>
<evidence type="ECO:0000313" key="5">
    <source>
        <dbReference type="Proteomes" id="UP001196509"/>
    </source>
</evidence>
<accession>A0AAE3D2Z3</accession>
<dbReference type="PROSITE" id="PS00018">
    <property type="entry name" value="EF_HAND_1"/>
    <property type="match status" value="11"/>
</dbReference>
<dbReference type="SUPFAM" id="SSF51120">
    <property type="entry name" value="beta-Roll"/>
    <property type="match status" value="1"/>
</dbReference>
<feature type="compositionally biased region" description="Low complexity" evidence="2">
    <location>
        <begin position="24"/>
        <end position="35"/>
    </location>
</feature>
<keyword evidence="5" id="KW-1185">Reference proteome</keyword>
<dbReference type="PANTHER" id="PTHR11319:SF35">
    <property type="entry name" value="OUTER MEMBRANE PROTEIN PMPC-RELATED"/>
    <property type="match status" value="1"/>
</dbReference>
<dbReference type="CDD" id="cd11304">
    <property type="entry name" value="Cadherin_repeat"/>
    <property type="match status" value="1"/>
</dbReference>
<dbReference type="Proteomes" id="UP001196509">
    <property type="component" value="Unassembled WGS sequence"/>
</dbReference>
<feature type="domain" description="Cadherin" evidence="3">
    <location>
        <begin position="540"/>
        <end position="642"/>
    </location>
</feature>
<dbReference type="InterPro" id="IPR012334">
    <property type="entry name" value="Pectin_lyas_fold"/>
</dbReference>
<dbReference type="SMART" id="SM00112">
    <property type="entry name" value="CA"/>
    <property type="match status" value="6"/>
</dbReference>
<organism evidence="4 5">
    <name type="scientific">Flavimaribacter sediminis</name>
    <dbReference type="NCBI Taxonomy" id="2865987"/>
    <lineage>
        <taxon>Bacteria</taxon>
        <taxon>Pseudomonadati</taxon>
        <taxon>Pseudomonadota</taxon>
        <taxon>Alphaproteobacteria</taxon>
        <taxon>Hyphomicrobiales</taxon>
        <taxon>Rhizobiaceae</taxon>
        <taxon>Flavimaribacter</taxon>
    </lineage>
</organism>
<reference evidence="4" key="1">
    <citation type="submission" date="2021-08" db="EMBL/GenBank/DDBJ databases">
        <title>Hoeflea bacterium WL0058 sp. nov., isolated from the sediment.</title>
        <authorList>
            <person name="Wang L."/>
            <person name="Zhang D."/>
        </authorList>
    </citation>
    <scope>NUCLEOTIDE SEQUENCE</scope>
    <source>
        <strain evidence="4">WL0058</strain>
    </source>
</reference>
<feature type="domain" description="Cadherin" evidence="3">
    <location>
        <begin position="1231"/>
        <end position="1333"/>
    </location>
</feature>
<proteinExistence type="predicted"/>
<dbReference type="Pfam" id="PF17892">
    <property type="entry name" value="Cadherin_5"/>
    <property type="match status" value="15"/>
</dbReference>
<feature type="region of interest" description="Disordered" evidence="2">
    <location>
        <begin position="1"/>
        <end position="35"/>
    </location>
</feature>
<protein>
    <recommendedName>
        <fullName evidence="1">Probable pectate lyase C</fullName>
    </recommendedName>
</protein>
<dbReference type="Gene3D" id="2.60.40.60">
    <property type="entry name" value="Cadherins"/>
    <property type="match status" value="1"/>
</dbReference>
<feature type="domain" description="Cadherin" evidence="3">
    <location>
        <begin position="837"/>
        <end position="939"/>
    </location>
</feature>
<feature type="domain" description="Cadherin" evidence="3">
    <location>
        <begin position="1625"/>
        <end position="1727"/>
    </location>
</feature>
<dbReference type="GO" id="GO:0007156">
    <property type="term" value="P:homophilic cell adhesion via plasma membrane adhesion molecules"/>
    <property type="evidence" value="ECO:0007669"/>
    <property type="project" value="InterPro"/>
</dbReference>
<dbReference type="InterPro" id="IPR018247">
    <property type="entry name" value="EF_Hand_1_Ca_BS"/>
</dbReference>
<gene>
    <name evidence="4" type="ORF">K1W69_24110</name>
</gene>
<evidence type="ECO:0000259" key="3">
    <source>
        <dbReference type="PROSITE" id="PS50268"/>
    </source>
</evidence>
<dbReference type="PROSITE" id="PS50268">
    <property type="entry name" value="CADHERIN_2"/>
    <property type="match status" value="5"/>
</dbReference>
<evidence type="ECO:0000256" key="2">
    <source>
        <dbReference type="SAM" id="MobiDB-lite"/>
    </source>
</evidence>
<dbReference type="InterPro" id="IPR011050">
    <property type="entry name" value="Pectin_lyase_fold/virulence"/>
</dbReference>
<dbReference type="InterPro" id="IPR059226">
    <property type="entry name" value="Choice_anch_Q_dom"/>
</dbReference>
<dbReference type="InterPro" id="IPR002126">
    <property type="entry name" value="Cadherin-like_dom"/>
</dbReference>
<dbReference type="EMBL" id="JAICBX010000005">
    <property type="protein sequence ID" value="MBW8640299.1"/>
    <property type="molecule type" value="Genomic_DNA"/>
</dbReference>
<feature type="region of interest" description="Disordered" evidence="2">
    <location>
        <begin position="3798"/>
        <end position="3818"/>
    </location>
</feature>
<comment type="caution">
    <text evidence="4">The sequence shown here is derived from an EMBL/GenBank/DDBJ whole genome shotgun (WGS) entry which is preliminary data.</text>
</comment>
<name>A0AAE3D2Z3_9HYPH</name>
<dbReference type="Gene3D" id="2.160.20.10">
    <property type="entry name" value="Single-stranded right-handed beta-helix, Pectin lyase-like"/>
    <property type="match status" value="4"/>
</dbReference>
<dbReference type="Pfam" id="PF00353">
    <property type="entry name" value="HemolysinCabind"/>
    <property type="match status" value="3"/>
</dbReference>
<dbReference type="InterPro" id="IPR006626">
    <property type="entry name" value="PbH1"/>
</dbReference>
<dbReference type="InterPro" id="IPR041690">
    <property type="entry name" value="Cadherin_5"/>
</dbReference>
<feature type="domain" description="Cadherin" evidence="3">
    <location>
        <begin position="252"/>
        <end position="345"/>
    </location>
</feature>
<evidence type="ECO:0000256" key="1">
    <source>
        <dbReference type="ARBA" id="ARBA00016512"/>
    </source>
</evidence>
<sequence>MGVLIGTNGNDDTEGTDKDDIVLSGNGDDSVNSGDGNDIVLSGNGADTIDAGDGNDIVISGNGRDTVNAGDGDDIVESGNGADTIDAGDGNDIVLSGNGSDTVDAGDGDDIVLSGNGSDTVNAGAGDDIVLAGNGSDTVNAGAGDDIVLAGNGNDTIIHVEADNPDNLDLYDGGNGRDTISLIVSQTTFTSEEFQAELAALQAMIVQTGSASGGFASLGIELRSFEVIEVVVDDSGNQPPTVALENVTASLAEDTDTGTRIKVADIVISDDILGTNALSLSGLDAGLFEIVGTELYLKAGVSLDFESSPALNVSVLVDDATVGATPDDAATLLIAVTNINETPVATAVDLGAIDEDGSRIITAAELLAGASDVDSPSLGISDLSIQTGGGALVDNNDGTWTYTPDADDDSEVTFVFTASDGELTASSTASLDLTPVNDAPVATAVDLGAIDEDGSLVIAAAELLAGVSDIDGPATSITDLSIQTGGGSLVDNNDGTWTYTPDADDDSEVTFAFTASDGELTASSTASLDLTSVNDAPTVALDNVTASLAEDTDTGTRIKVADIVISDDTLGTNALSLSGADAGLFEIVGTELYLKAGVSLDFESSPALNVSVLVDDATVGATPDDAATLLIAVTNINETPVATAADLGAIDEDGSRLITAVELLAGVTDVDGPSLTISDLSIQTGGGSLVDNGDGSWTYTPAADDDTAVTFAYTASDGELTASSTASLDLTPVNDAPVATAVDLGAIDEDGSRLITAAELLAGVSDIDGPSLMITDLSIQTGGGALDDNNDGTWSYTPAADDDTAVTFAFTASDGGLSASSTASLDLTPVNDAPTVALDNVTASLAEDTDTGTRIKVADIVISDDTLGTNALSLSGADAGLFEIVGTELYLKAGVSLDFESSPALNVSVLVDDDTVGATPDDAATLLIAVTNINETPVATAVDLGAIDEDGSRIITAAELLAGASDVDSPSLTISDLSIQTGGGSLVDNGDDSWTYTPDADDDTAVTFAYTAFDGELIASSTASLDLTPVNDAPVATALDLGAIDEDGSRIITAAELLAGASDVDGPSLTISNLSIQTGGGSLVDNGDDSWTYTPAADDDSAVTFVFTASDGELTASSTASLDLTSVNDAPVATAVDLGAIDEDVSRLITAVELLAGVTDIDGPTLTIADLSIQTGGGSLVDNNDGTWTYTPAADDDTAVTFAFTASDGELTASSTASLDLTPVNDPPTVALDNVTASLAEDTDTGTRIKVADIVISDDTLGTNALSLSGADAGLFEIVGTELYLKAGVSLDFESSPALDVSVLVDDATVGATPDDAATLLIAVTNINETPVATAVDLGAIDEDGSRIITAAELLAGASDVDGPSLTISDLSIQTGGGSLVDNGDDSWTYTPDADDDSKVTFAYTASDGDLTASSTASLDLTPVNDAPVTTAVDLGAIDEDGSRLITAAELLAGVSDIDGPSLTISDLSIQTGGGSLVDNGDDSWTYTPDADDDSEVTFAYTASDGELTASSTALLDLTPVNDAPVATALDLGAIDEDGSRIITAAELLAGVTDVDGPSLMITGLSIQTGGGALVDNNDGTWTYTPAADDDTAVTFAFTASDGELTASSTASLDLTPVNDAPRVALDNVTASLAEDTDTGTRIKVADIVISDDTLGTNVLSLSGADAGVFEIDGTVLYLKAGVSLDFESNPSLDVNVLVDDATVGATPDDTATLSIAVTNINEAPVALAVDLGAIDEDGSRLITAAELLAGVSDIDGPSLMITDLSIQTGGGALVDNNDGTWTYTPAADDDTAVTFAYTASDGELSASSTASLDLTSVNDAPVATAVDLGAIDEDGSRTITAAELLAGVTDVDGPATSITDLSIQTGGGSLVDNNDGTWTYTPDADDDSAVTFGYTAFDGDLAATSTASLDLTPVNDTPTVAPVDLGAINEDGSRIITAAELLAGASDVDSPSLTISDLSIQTGGGSLVDNGDDSWTYTPAADDDREVTFAFTASDGDLASTSTASLDLTPVNDAPVATAVDLGAIDEDGSRLITAAELLAGVSDIDGPATSITDLSIQTGGGALVDNGDDSWTYTPDADDDSDVTFAYTAFDGELTAYSTASLDLTPVNDAPVATAVDLGAINEDGSRIITAAELLAGASDVDGPSLTISDLSIQTGGGALFDNGDDSWTYTPDADDDSEVTFAYTASDGELTASSTASLDLTPVNDAPTGSVSISGRVQEYQTLTADASDLADADGLGSLSYQWQRSTDGGVTFDNIAGATAGTYTLGDDDVDAQVRVITSYTDGQGTAESVASEATGEVVATSIIVTTTEDVVDANDGQTSLREAIALANSFSNRDADGDGSDHDTITFASDIGEAFENGGTIYLGDYGELLINSDITINGDVDGDGVADVTLDANTAEGAEDASSRIFSIQNTSVDLEGLVVTGGNANSSGGGVLLAGGRLDLLNTTVSNNTSNSDGGGLLISGGGVVTLNNVTLSNNVAGGSGGGFASLGSVAVLTDTTISGNSASTSGGGFVTQGGTETLTNTTISDNHAGNEGGGIASQAGRTTMTNTTLSGNGANSFGGGISLRGGEATLVNATLSGNSASTGGGLSKLGGSANLSNTLVLGNSGGETFGGYSDDGGNIVGGKDVEDVFAEIDLDTGGGLLADNGGPVKTIALKVDLTNPALDAAVSDGSFMIEATDARGESAFDQSDVDNGLGNADGRDIGAYELTRSVVNNAPTGEVLIVGTAEEDRVLNADASGLADANGLGTFSYQWQRSIDSGATFDDIAGATVQGYTLGDADVGALVQVVASYTDGQGTAESVASAATGPVANINDAPTGAVLITGTAEEDQVLTADASGLADADGLGTLSFQWRRSTDGGATFDDIAGATSADYTLGDADVGALVQVAASYTDGQGTAESVTSAVVNVKAPPTGSVLISGTAEEDQMLTVDASALADANGLGTLSYHWQRSIDGGSTFDDIAGATAETYTLGDDDVGALVQVVVSYTDGQGTAESVTSAPTGAVANVNDTPTGSVLISGTVEEEQVLTADASGLADADGLGLLSYQWQRSTDGGATFDDIAGATAESYTLANDDVGAVVQVVVSYTDGRGTTESVASDPTAEVVEPSETPSLIVTTAEDVVDANDGVTSLREALAYANATDDADGDGFGNDKITFDESVFGDDATIYLGANYQLIITSDVTIDGDIDGDGRADVTLNANSGAGQDDAVTRVMMVSGGTSHLEGLIFTGGNDLDGAGVRVSGGAAVVLENSILTGNASYLTGGGLYIQSGSMATLTNSTVSGNNANYGGGITNRGTVELNSTTVSGNNAAYGGGIYNQGTATLVNSTIADNEADLGGGLSNYSEATLINATFSGNVAENGGGIRAANGSLALTNSLVLGNSGGEVTGGYTSGGGNLVGDGAVAAEDVFENTHSNTAGTVAGVLADNGGLVETIALKSVADNPALDRGGSVAETTDANGNSRDVDLYDAYGADIDNGGTVDAGAVELAAVPETASLVVDTTQDIVDAYDGLTSLREALAYANSVDDADGIDGTNDTITFAAGVGDAFENGGIIVLGGSQFAITSDVTILGDVDGDGKADITLDGNNASRVLSVGNGTSVLTSLNITGGNAGRGGGISVAPSGDLTVTNSTIFDNYASIDGGGVWNDGSISLLNTTLSGNTAADFGGGLYSGGSADLTNVTLAGNAASDGGGGIVNVHGNVSLVNTTVTGNTATDGGGILSDIAISHHITGSTTLTNSLVLGNSGDEVSGVYTGNGNLVGGADIATVFAEVDLDNGGGLLADNGGPVETVALNERSDNPALDFGNPVSESTDANGNVREVDIPGVDNGGAVDAGAVEVQPEMYSLVVTTTQDVVDADDGLTSLREALAIANADYDASREDNAVYTITFAGGSGEAFENDATISLGVDGQLQIASNVMILGDVDDDGESDVTLDASGASRVLIVSNGSSTIDGITVTGGNAGQGGGVRINSNATLTLTDSVIADNTATANGGGLWNAGSLTLAGTTVSGNTAEKGGGLWNNAGALTLTGATVSDNSASKGGGIYDFQGVTELTNTTLYGNVATGSSAAGYGGGLVAQLATVNLTNTTVTGNTAVNGGGLYNLSSTMTLTNTLVLGNSGGETSDVHPYVDGGGNFVGDGSVDANDVFAETQNLSDGTEAGVLADNGGPVETVALKLTADNPALDRGDVIVESTDANGNARAHDIPGLDNGGALDAGAVEVQSDEIEASTLIVNTTADVVDATDGVTSLREAIAFANNMDDADGVDGSNDTITFDSSVFGNGAAIYLEYGQLRIMSDITIDGDVDGDGKADVTVDGNSNSRVFFFGGEGVSTIQSLIVSGGNSGDAGGGIRVDYDTTLEIADSAISDNVVSYVGGGVVNYGILSLTNTTVSGNSASSGGGIANSGELILTNTTVVENTANVGGGLNTIESATLVNTTISGNTADIRGGGINNESIFDSTAFLGLENTIVLGNSGGEVSGGYSDDGGNLIGDGIIDANDVFATTQNLPDGTVAGVVADNGGSVETIALKPDLDNPALDRGDAISESTDANGNQREFDVLTVDNGGTVDAGAVELQSDEIEPFSLVVTTTEDVVDATDGVTSLREALAFANTTDDADGDDGSNDTITFDEVIFSGGETINLAGQLVLSSDVTIDGDADGDGASDVTVDAGGNSRVFLVNGGGASTLDSLVITGGQAIFGGGVRIEGNTSLSIVNSRISGNDSSNKGGGVHVNEDATLSMIASTVAGNYAKNDGGGIWSAGEVSLTNSTLSDNTANRDGGGLYNAGLFYDGYSFSGFIYAGSATLTNTTISGNVANRDGGGISSYIDLALINTTVSGNAAGGQGGGIINHFIFAADLTNSIVLGNRGGETSGGFFNNGGSSLIGGGASTAETVFADTYILSDGTVAGVLADNGGPVETIALKQDLSNPALDRGDPISETSDAAGGIREVDILDVDNGGTVDAGAVELQYEERSLVVTTTEDVVDRIDGLTSLREAIDFANSVDDADGDGSSNDTISFDEDVFGAGDTIYTGGGNQLIITSDVTINGDADGDGEADVTINANSDEGLDDATNRVVIIREGTSVFENLVITGGNANLSGAGIRVDSGASLAISDSTVTGNHAKGNGGGISNLGTITLTNTTISGNSSDSNGGGIDSQGTATLVNVTLSGNTAAGNGGGGSFEGNRPATLVNTTVSGNSATDGGGIHTNSVLSILTLTNTLVLGNGGGEVSGSYSGSGNLVGDGTIYASDVFADIDPLSGGGLLADNGGPVETIALLEHPSNPAIDTGSAVSENADANGNPRDVDIPSVDNGGTVDAGAVELSLQNWDVPSLVVTTTDDVVDALDGLISLREALAFADAVDDADGDGFSNDTISFDADVFAEGATIYIGGNDQLVIASDVTIDGDVDGDGESEVTISANSGEGLDDATNRVLIAEAGASTLESLVVTGGNTAASGGGIRIDTGARLAIVNSTVAGNDATGNGGGISNAGKITLTNTTISGNSSHSDGGGIDSPGTATLVNVTLSGNTATGNGGGGSFEGNRPATLVNTTVTGNSATYGGGVHTNSVLSILTLTNTLVLGNSGGEVNGSYSGNGNLVGDATTDAADVFAGTLVLSDGAVAGVLADNGGPVQTVALRTVGYNPALDIGNAVSETTDANGNPRDIDLPGADNGGTVDAGAVEVQEAFIETPSLLVTTTDDVVDPLDGLTSLREALAFANAVDDADGDGESNDTIAFASGIGEAFENGGTIILEGKELELTSDITLTGDLDGDGAEDVTLDANAESRVLFVSDGSAILDGLIITGGSASVGGGIGVAFGGSLALSDSTIIGNAGGGLVNSGTATLTHTTISNNTATNDGGGVANVGGHLSLVASTVSGNSTSANGGGIWNGAIIRGLEPAIAGEAILIDTTIYGNSATNGGGVYTGFYGQTELTNATISGNSASVESGGIFTNRFGALDLANSILLGNSAPENSEISIDAANVDATKFFGLNIVGAGSDTDASDQVINADPTDIFAETVVLTDGTVAGKLADNGGPVETIALKLNAANSAIDAAITENGGAIDPTDARGEDAYDAPVIDNGSGNTIGRDLGAYELLNDEPVITLLSDTRIQFIDTDVDDSHSASVALVAVTGNENVLGGADTFDFLTLDPVDQVADTVDWVFDLPQPVADNIAAGLDEGETVTLDYTVVIADELGQTDETVLSFRLDDEGMLV</sequence>